<evidence type="ECO:0000256" key="2">
    <source>
        <dbReference type="ARBA" id="ARBA00012438"/>
    </source>
</evidence>
<evidence type="ECO:0000313" key="5">
    <source>
        <dbReference type="Proteomes" id="UP000270626"/>
    </source>
</evidence>
<dbReference type="SUPFAM" id="SSF55874">
    <property type="entry name" value="ATPase domain of HSP90 chaperone/DNA topoisomerase II/histidine kinase"/>
    <property type="match status" value="1"/>
</dbReference>
<dbReference type="InterPro" id="IPR036890">
    <property type="entry name" value="HATPase_C_sf"/>
</dbReference>
<keyword evidence="5" id="KW-1185">Reference proteome</keyword>
<proteinExistence type="predicted"/>
<sequence length="477" mass="51972">MDERIRKLIEQSFPAAAGRPPAVADGLAQLEQGGAMAGETLAALLALTLERHQAVVAESARQAAERLESEAQTENLLQLLGTILESSDEGILALDVDDRIIRFNSRLVSLFRIPDEVIAFWRHEEVMAALLAQLAEPQAFCDSLARLCNAPDATWRETLECLDGRVIEWRSQPQPAVWAGVKRVVSFLDVSERFHSETHRRLLERKLDETQGRLLQAEKLAAIFQLSAGLAHEISNPIGFVQSNLEILRRYIDGMLGLLDLHQRSERELPAASPALAEIAAARQALDFDFLREDVVDLLDESLKGTRRLATMVASLRVLAHAQDSGVSRVDLQSMLESAWARISPLAGERIRFLPAYGDALELDCRPSELGEVFKNLLTNAVEAIDGGGSVGIRTGVGGNEAWVDIVDTGRGIAPENQSRIFDPFFTTKPPGAGMGLGLSVAYAIVSIHGGTISAFSQPGKGSRFRVTLPLRQPAVG</sequence>
<dbReference type="InterPro" id="IPR004358">
    <property type="entry name" value="Sig_transdc_His_kin-like_C"/>
</dbReference>
<dbReference type="RefSeq" id="WP_121456954.1">
    <property type="nucleotide sequence ID" value="NZ_RBXP01000006.1"/>
</dbReference>
<dbReference type="OrthoDB" id="224978at2"/>
<evidence type="ECO:0000313" key="4">
    <source>
        <dbReference type="EMBL" id="RKT61897.1"/>
    </source>
</evidence>
<dbReference type="EMBL" id="RBXP01000006">
    <property type="protein sequence ID" value="RKT61897.1"/>
    <property type="molecule type" value="Genomic_DNA"/>
</dbReference>
<keyword evidence="4" id="KW-0418">Kinase</keyword>
<dbReference type="PROSITE" id="PS50109">
    <property type="entry name" value="HIS_KIN"/>
    <property type="match status" value="1"/>
</dbReference>
<dbReference type="Gene3D" id="3.30.565.10">
    <property type="entry name" value="Histidine kinase-like ATPase, C-terminal domain"/>
    <property type="match status" value="1"/>
</dbReference>
<accession>A0A495WKV0</accession>
<comment type="caution">
    <text evidence="4">The sequence shown here is derived from an EMBL/GenBank/DDBJ whole genome shotgun (WGS) entry which is preliminary data.</text>
</comment>
<dbReference type="InterPro" id="IPR003594">
    <property type="entry name" value="HATPase_dom"/>
</dbReference>
<reference evidence="4 5" key="1">
    <citation type="submission" date="2018-10" db="EMBL/GenBank/DDBJ databases">
        <title>Genomic Encyclopedia of Type Strains, Phase IV (KMG-IV): sequencing the most valuable type-strain genomes for metagenomic binning, comparative biology and taxonomic classification.</title>
        <authorList>
            <person name="Goeker M."/>
        </authorList>
    </citation>
    <scope>NUCLEOTIDE SEQUENCE [LARGE SCALE GENOMIC DNA]</scope>
    <source>
        <strain evidence="4 5">DSM 23841</strain>
    </source>
</reference>
<dbReference type="AlphaFoldDB" id="A0A495WKV0"/>
<keyword evidence="4" id="KW-0808">Transferase</keyword>
<dbReference type="SUPFAM" id="SSF55785">
    <property type="entry name" value="PYP-like sensor domain (PAS domain)"/>
    <property type="match status" value="1"/>
</dbReference>
<dbReference type="Pfam" id="PF02518">
    <property type="entry name" value="HATPase_c"/>
    <property type="match status" value="1"/>
</dbReference>
<dbReference type="PRINTS" id="PR00344">
    <property type="entry name" value="BCTRLSENSOR"/>
</dbReference>
<name>A0A495WKV0_9RHOO</name>
<feature type="domain" description="Histidine kinase" evidence="3">
    <location>
        <begin position="229"/>
        <end position="473"/>
    </location>
</feature>
<dbReference type="Gene3D" id="3.30.450.20">
    <property type="entry name" value="PAS domain"/>
    <property type="match status" value="1"/>
</dbReference>
<dbReference type="Pfam" id="PF12860">
    <property type="entry name" value="PAS_7"/>
    <property type="match status" value="1"/>
</dbReference>
<evidence type="ECO:0000259" key="3">
    <source>
        <dbReference type="PROSITE" id="PS50109"/>
    </source>
</evidence>
<dbReference type="InterPro" id="IPR035965">
    <property type="entry name" value="PAS-like_dom_sf"/>
</dbReference>
<dbReference type="InterPro" id="IPR005467">
    <property type="entry name" value="His_kinase_dom"/>
</dbReference>
<protein>
    <recommendedName>
        <fullName evidence="2">histidine kinase</fullName>
        <ecNumber evidence="2">2.7.13.3</ecNumber>
    </recommendedName>
</protein>
<dbReference type="Gene3D" id="1.10.287.130">
    <property type="match status" value="1"/>
</dbReference>
<dbReference type="PANTHER" id="PTHR43065:SF50">
    <property type="entry name" value="HISTIDINE KINASE"/>
    <property type="match status" value="1"/>
</dbReference>
<dbReference type="Proteomes" id="UP000270626">
    <property type="component" value="Unassembled WGS sequence"/>
</dbReference>
<organism evidence="4 5">
    <name type="scientific">Azonexus fungiphilus</name>
    <dbReference type="NCBI Taxonomy" id="146940"/>
    <lineage>
        <taxon>Bacteria</taxon>
        <taxon>Pseudomonadati</taxon>
        <taxon>Pseudomonadota</taxon>
        <taxon>Betaproteobacteria</taxon>
        <taxon>Rhodocyclales</taxon>
        <taxon>Azonexaceae</taxon>
        <taxon>Azonexus</taxon>
    </lineage>
</organism>
<evidence type="ECO:0000256" key="1">
    <source>
        <dbReference type="ARBA" id="ARBA00000085"/>
    </source>
</evidence>
<dbReference type="SMART" id="SM00387">
    <property type="entry name" value="HATPase_c"/>
    <property type="match status" value="1"/>
</dbReference>
<dbReference type="EC" id="2.7.13.3" evidence="2"/>
<comment type="catalytic activity">
    <reaction evidence="1">
        <text>ATP + protein L-histidine = ADP + protein N-phospho-L-histidine.</text>
        <dbReference type="EC" id="2.7.13.3"/>
    </reaction>
</comment>
<dbReference type="GO" id="GO:0004673">
    <property type="term" value="F:protein histidine kinase activity"/>
    <property type="evidence" value="ECO:0007669"/>
    <property type="project" value="UniProtKB-EC"/>
</dbReference>
<gene>
    <name evidence="4" type="ORF">DFR40_0543</name>
</gene>
<dbReference type="PANTHER" id="PTHR43065">
    <property type="entry name" value="SENSOR HISTIDINE KINASE"/>
    <property type="match status" value="1"/>
</dbReference>